<keyword evidence="4" id="KW-0808">Transferase</keyword>
<evidence type="ECO:0000259" key="5">
    <source>
        <dbReference type="PROSITE" id="PS50968"/>
    </source>
</evidence>
<dbReference type="Pfam" id="PF00364">
    <property type="entry name" value="Biotin_lipoyl"/>
    <property type="match status" value="1"/>
</dbReference>
<comment type="cofactor">
    <cofactor evidence="1 4">
        <name>(R)-lipoate</name>
        <dbReference type="ChEBI" id="CHEBI:83088"/>
    </cofactor>
</comment>
<dbReference type="GO" id="GO:0045254">
    <property type="term" value="C:pyruvate dehydrogenase complex"/>
    <property type="evidence" value="ECO:0007669"/>
    <property type="project" value="InterPro"/>
</dbReference>
<dbReference type="RefSeq" id="WP_067905979.1">
    <property type="nucleotide sequence ID" value="NZ_KQ954244.1"/>
</dbReference>
<evidence type="ECO:0000256" key="2">
    <source>
        <dbReference type="ARBA" id="ARBA00007317"/>
    </source>
</evidence>
<dbReference type="PROSITE" id="PS50968">
    <property type="entry name" value="BIOTINYL_LIPOYL"/>
    <property type="match status" value="1"/>
</dbReference>
<comment type="similarity">
    <text evidence="2 4">Belongs to the 2-oxoacid dehydrogenase family.</text>
</comment>
<reference evidence="7 8" key="1">
    <citation type="submission" date="2015-10" db="EMBL/GenBank/DDBJ databases">
        <title>Draft genome sequence of Novosphingobium fuchskuhlense DSM 25065 isolated from a surface water sample of the southwest basin of Lake Grosse Fuchskuhle.</title>
        <authorList>
            <person name="Ruckert C."/>
            <person name="Winkler A."/>
            <person name="Glaeser J."/>
            <person name="Grossart H.-P."/>
            <person name="Kalinowski J."/>
            <person name="Glaeser S."/>
        </authorList>
    </citation>
    <scope>NUCLEOTIDE SEQUENCE [LARGE SCALE GENOMIC DNA]</scope>
    <source>
        <strain evidence="7 8">FNE08-7</strain>
    </source>
</reference>
<dbReference type="OrthoDB" id="9805770at2"/>
<dbReference type="GO" id="GO:0004742">
    <property type="term" value="F:dihydrolipoyllysine-residue acetyltransferase activity"/>
    <property type="evidence" value="ECO:0007669"/>
    <property type="project" value="TreeGrafter"/>
</dbReference>
<dbReference type="Proteomes" id="UP000058012">
    <property type="component" value="Unassembled WGS sequence"/>
</dbReference>
<dbReference type="PROSITE" id="PS51826">
    <property type="entry name" value="PSBD"/>
    <property type="match status" value="2"/>
</dbReference>
<organism evidence="7 8">
    <name type="scientific">Novosphingobium fuchskuhlense</name>
    <dbReference type="NCBI Taxonomy" id="1117702"/>
    <lineage>
        <taxon>Bacteria</taxon>
        <taxon>Pseudomonadati</taxon>
        <taxon>Pseudomonadota</taxon>
        <taxon>Alphaproteobacteria</taxon>
        <taxon>Sphingomonadales</taxon>
        <taxon>Sphingomonadaceae</taxon>
        <taxon>Novosphingobium</taxon>
    </lineage>
</organism>
<feature type="domain" description="Peripheral subunit-binding (PSBD)" evidence="6">
    <location>
        <begin position="136"/>
        <end position="173"/>
    </location>
</feature>
<keyword evidence="8" id="KW-1185">Reference proteome</keyword>
<evidence type="ECO:0000256" key="1">
    <source>
        <dbReference type="ARBA" id="ARBA00001938"/>
    </source>
</evidence>
<accession>A0A124JWL6</accession>
<proteinExistence type="inferred from homology"/>
<dbReference type="SUPFAM" id="SSF52777">
    <property type="entry name" value="CoA-dependent acyltransferases"/>
    <property type="match status" value="1"/>
</dbReference>
<dbReference type="InterPro" id="IPR036625">
    <property type="entry name" value="E3-bd_dom_sf"/>
</dbReference>
<feature type="domain" description="Lipoyl-binding" evidence="5">
    <location>
        <begin position="4"/>
        <end position="80"/>
    </location>
</feature>
<dbReference type="Gene3D" id="2.40.50.100">
    <property type="match status" value="1"/>
</dbReference>
<evidence type="ECO:0000313" key="7">
    <source>
        <dbReference type="EMBL" id="KUR73462.1"/>
    </source>
</evidence>
<sequence length="480" mass="50044">MADIRPFCMPKWGIEMTEGTVAEWMVKEGEAFTRGQVICLIETDKITNEVEAEYDAVLKRVLVPASDQPQPVGALLGVFTDAATTDAEVDAFVASFKPAETGVAAKAGAEAAPAAAAAPAPAAAAPEPKKIVTNRPISPEALKLAEASGVDIEPITGSGRGGRITYQDVVQAMRPEPVLSPKGPADLPAESRAVFASPLAARLAAQYGIDLASLKGTGPRGRISKADVLGAVKPAVPEAAPAPAFGAPFVAVANTPVVQPFDKVRKVVARRLTEAKQTIPHFYLRVSARVDELVALRKTANIVMGTKASINDYLVKAVAMALVRHPDVNVQVAADAVHSFPHADVAIAVASPKGLVTPIVRQADRMHIAQIAATTRALIDKAAAGRLSFEDMDGGTFSISNLGMMGIEEFDAIINPPQGAILAVGGINRVAVETADGDIAFESQIRLSLSVDHRAIDGAAGAGFLQTLKALIEAPESLFS</sequence>
<dbReference type="Gene3D" id="3.30.559.10">
    <property type="entry name" value="Chloramphenicol acetyltransferase-like domain"/>
    <property type="match status" value="1"/>
</dbReference>
<evidence type="ECO:0000313" key="8">
    <source>
        <dbReference type="Proteomes" id="UP000058012"/>
    </source>
</evidence>
<dbReference type="Pfam" id="PF00198">
    <property type="entry name" value="2-oxoacid_dh"/>
    <property type="match status" value="1"/>
</dbReference>
<dbReference type="CDD" id="cd06849">
    <property type="entry name" value="lipoyl_domain"/>
    <property type="match status" value="1"/>
</dbReference>
<dbReference type="Gene3D" id="4.10.320.10">
    <property type="entry name" value="E3-binding domain"/>
    <property type="match status" value="2"/>
</dbReference>
<keyword evidence="3 4" id="KW-0450">Lipoyl</keyword>
<dbReference type="InterPro" id="IPR011053">
    <property type="entry name" value="Single_hybrid_motif"/>
</dbReference>
<dbReference type="Pfam" id="PF02817">
    <property type="entry name" value="E3_binding"/>
    <property type="match status" value="2"/>
</dbReference>
<protein>
    <recommendedName>
        <fullName evidence="4">Dihydrolipoamide acetyltransferase component of pyruvate dehydrogenase complex</fullName>
        <ecNumber evidence="4">2.3.1.-</ecNumber>
    </recommendedName>
</protein>
<comment type="caution">
    <text evidence="7">The sequence shown here is derived from an EMBL/GenBank/DDBJ whole genome shotgun (WGS) entry which is preliminary data.</text>
</comment>
<keyword evidence="4" id="KW-0012">Acyltransferase</keyword>
<feature type="domain" description="Peripheral subunit-binding (PSBD)" evidence="6">
    <location>
        <begin position="195"/>
        <end position="232"/>
    </location>
</feature>
<dbReference type="STRING" id="1117702.AQZ52_00285"/>
<dbReference type="PANTHER" id="PTHR23151:SF75">
    <property type="entry name" value="DIHYDROLIPOYLLYSINE-RESIDUE ACETYLTRANSFERASE COMPONENT 5 OF PYRUVATE DEHYDROGENASE COMPLEX, CHLOROPLASTIC"/>
    <property type="match status" value="1"/>
</dbReference>
<gene>
    <name evidence="7" type="ORF">AQZ52_00285</name>
</gene>
<evidence type="ECO:0000259" key="6">
    <source>
        <dbReference type="PROSITE" id="PS51826"/>
    </source>
</evidence>
<dbReference type="SUPFAM" id="SSF51230">
    <property type="entry name" value="Single hybrid motif"/>
    <property type="match status" value="1"/>
</dbReference>
<evidence type="ECO:0000256" key="3">
    <source>
        <dbReference type="ARBA" id="ARBA00022823"/>
    </source>
</evidence>
<dbReference type="InterPro" id="IPR000089">
    <property type="entry name" value="Biotin_lipoyl"/>
</dbReference>
<dbReference type="InterPro" id="IPR001078">
    <property type="entry name" value="2-oxoacid_DH_actylTfrase"/>
</dbReference>
<evidence type="ECO:0000256" key="4">
    <source>
        <dbReference type="RuleBase" id="RU003423"/>
    </source>
</evidence>
<dbReference type="InterPro" id="IPR045257">
    <property type="entry name" value="E2/Pdx1"/>
</dbReference>
<dbReference type="PANTHER" id="PTHR23151">
    <property type="entry name" value="DIHYDROLIPOAMIDE ACETYL/SUCCINYL-TRANSFERASE-RELATED"/>
    <property type="match status" value="1"/>
</dbReference>
<dbReference type="GO" id="GO:0006086">
    <property type="term" value="P:pyruvate decarboxylation to acetyl-CoA"/>
    <property type="evidence" value="ECO:0007669"/>
    <property type="project" value="InterPro"/>
</dbReference>
<dbReference type="EMBL" id="LLZS01000001">
    <property type="protein sequence ID" value="KUR73462.1"/>
    <property type="molecule type" value="Genomic_DNA"/>
</dbReference>
<dbReference type="AlphaFoldDB" id="A0A124JWL6"/>
<dbReference type="InterPro" id="IPR004167">
    <property type="entry name" value="PSBD"/>
</dbReference>
<dbReference type="InterPro" id="IPR023213">
    <property type="entry name" value="CAT-like_dom_sf"/>
</dbReference>
<name>A0A124JWL6_9SPHN</name>
<dbReference type="EC" id="2.3.1.-" evidence="4"/>
<dbReference type="SUPFAM" id="SSF47005">
    <property type="entry name" value="Peripheral subunit-binding domain of 2-oxo acid dehydrogenase complex"/>
    <property type="match status" value="2"/>
</dbReference>